<gene>
    <name evidence="2" type="ORF">H3H51_13690</name>
</gene>
<keyword evidence="1" id="KW-1133">Transmembrane helix</keyword>
<protein>
    <submittedName>
        <fullName evidence="2">Uncharacterized protein</fullName>
    </submittedName>
</protein>
<dbReference type="AlphaFoldDB" id="A0A7W4LMU2"/>
<proteinExistence type="predicted"/>
<feature type="transmembrane region" description="Helical" evidence="1">
    <location>
        <begin position="7"/>
        <end position="27"/>
    </location>
</feature>
<name>A0A7W4LMU2_9GAMM</name>
<keyword evidence="1" id="KW-0812">Transmembrane</keyword>
<comment type="caution">
    <text evidence="2">The sequence shown here is derived from an EMBL/GenBank/DDBJ whole genome shotgun (WGS) entry which is preliminary data.</text>
</comment>
<dbReference type="EMBL" id="JACJUD010000004">
    <property type="protein sequence ID" value="MBB2496076.1"/>
    <property type="molecule type" value="Genomic_DNA"/>
</dbReference>
<keyword evidence="3" id="KW-1185">Reference proteome</keyword>
<organism evidence="2 3">
    <name type="scientific">Aquipseudomonas ullengensis</name>
    <dbReference type="NCBI Taxonomy" id="2759166"/>
    <lineage>
        <taxon>Bacteria</taxon>
        <taxon>Pseudomonadati</taxon>
        <taxon>Pseudomonadota</taxon>
        <taxon>Gammaproteobacteria</taxon>
        <taxon>Pseudomonadales</taxon>
        <taxon>Pseudomonadaceae</taxon>
        <taxon>Aquipseudomonas</taxon>
    </lineage>
</organism>
<dbReference type="Proteomes" id="UP000542720">
    <property type="component" value="Unassembled WGS sequence"/>
</dbReference>
<reference evidence="2 3" key="1">
    <citation type="submission" date="2020-08" db="EMBL/GenBank/DDBJ databases">
        <authorList>
            <person name="Kim C.M."/>
        </authorList>
    </citation>
    <scope>NUCLEOTIDE SEQUENCE [LARGE SCALE GENOMIC DNA]</scope>
    <source>
        <strain evidence="2 3">UL070</strain>
    </source>
</reference>
<accession>A0A7W4LMU2</accession>
<dbReference type="RefSeq" id="WP_183089610.1">
    <property type="nucleotide sequence ID" value="NZ_JACJUD010000004.1"/>
</dbReference>
<evidence type="ECO:0000313" key="2">
    <source>
        <dbReference type="EMBL" id="MBB2496076.1"/>
    </source>
</evidence>
<sequence>MSKLVKWGLLSILVIALLIKVSLWLSVRSIMNDAVQQLSPFMQITYRGITSSFDGRVGVEGIKVHVPMLRDEFQIEHAELKFKGLMDLLSFKERLGEGKFPEQMAVNIKGLALEVHGPFMEMLKQPPKGKDLQTALASVACGDANTIGVDQLLAMGYRTLETDAQLSYLYQPGAQTLTFNMTADTRDMGEYRVSLSLANMSEKPGDLRVNPPRVSMVTVELNDNQYQRKINSYCAGKMGQKDEVYLQTALDHLDASLRAQRIALDPKLLEALGGYFKDPQALRVELSPTEGMTWDGLQFFEPKDVIAMLRPVLLINQQSVEPLAFSWVDPRVARNPEPDELVRAEAVEQVQATPQYEFVSVASLPDYAGKRLQFITYDGVYYQGILHKVESGKAFLSVQFGTGSAEMFLRLEKIDKVRVLF</sequence>
<keyword evidence="1" id="KW-0472">Membrane</keyword>
<evidence type="ECO:0000313" key="3">
    <source>
        <dbReference type="Proteomes" id="UP000542720"/>
    </source>
</evidence>
<evidence type="ECO:0000256" key="1">
    <source>
        <dbReference type="SAM" id="Phobius"/>
    </source>
</evidence>